<dbReference type="Proteomes" id="UP000509222">
    <property type="component" value="Chromosome"/>
</dbReference>
<reference evidence="2 3" key="1">
    <citation type="submission" date="2020-04" db="EMBL/GenBank/DDBJ databases">
        <authorList>
            <person name="Pajer P."/>
            <person name="Broz P."/>
        </authorList>
    </citation>
    <scope>NUCLEOTIDE SEQUENCE [LARGE SCALE GENOMIC DNA]</scope>
    <source>
        <strain evidence="3">NRL-ATB46093</strain>
    </source>
</reference>
<organism evidence="2 3">
    <name type="scientific">Planococcus glaciei</name>
    <dbReference type="NCBI Taxonomy" id="459472"/>
    <lineage>
        <taxon>Bacteria</taxon>
        <taxon>Bacillati</taxon>
        <taxon>Bacillota</taxon>
        <taxon>Bacilli</taxon>
        <taxon>Bacillales</taxon>
        <taxon>Caryophanaceae</taxon>
        <taxon>Planococcus</taxon>
    </lineage>
</organism>
<evidence type="ECO:0000256" key="1">
    <source>
        <dbReference type="SAM" id="MobiDB-lite"/>
    </source>
</evidence>
<keyword evidence="3" id="KW-1185">Reference proteome</keyword>
<evidence type="ECO:0000313" key="3">
    <source>
        <dbReference type="Proteomes" id="UP000509222"/>
    </source>
</evidence>
<feature type="region of interest" description="Disordered" evidence="1">
    <location>
        <begin position="1"/>
        <end position="74"/>
    </location>
</feature>
<proteinExistence type="predicted"/>
<accession>A0A7H8QC79</accession>
<name>A0A7H8QC79_9BACL</name>
<feature type="compositionally biased region" description="Basic and acidic residues" evidence="1">
    <location>
        <begin position="52"/>
        <end position="74"/>
    </location>
</feature>
<dbReference type="AlphaFoldDB" id="A0A7H8QC79"/>
<gene>
    <name evidence="2" type="ORF">HF394_11160</name>
</gene>
<dbReference type="EMBL" id="CP051177">
    <property type="protein sequence ID" value="QKX51101.1"/>
    <property type="molecule type" value="Genomic_DNA"/>
</dbReference>
<reference evidence="3" key="2">
    <citation type="submission" date="2020-06" db="EMBL/GenBank/DDBJ databases">
        <title>Isolation of Planomicrobium glaciei.</title>
        <authorList>
            <person name="Malisova L."/>
            <person name="Safrankova R."/>
            <person name="Jakubu V."/>
            <person name="Spanelova P."/>
        </authorList>
    </citation>
    <scope>NUCLEOTIDE SEQUENCE [LARGE SCALE GENOMIC DNA]</scope>
    <source>
        <strain evidence="3">NRL-ATB46093</strain>
    </source>
</reference>
<feature type="compositionally biased region" description="Acidic residues" evidence="1">
    <location>
        <begin position="39"/>
        <end position="51"/>
    </location>
</feature>
<evidence type="ECO:0000313" key="2">
    <source>
        <dbReference type="EMBL" id="QKX51101.1"/>
    </source>
</evidence>
<feature type="compositionally biased region" description="Basic and acidic residues" evidence="1">
    <location>
        <begin position="21"/>
        <end position="38"/>
    </location>
</feature>
<dbReference type="RefSeq" id="WP_036802608.1">
    <property type="nucleotide sequence ID" value="NZ_CP051177.1"/>
</dbReference>
<sequence length="74" mass="8144">MARKGTAGRMPEKQLGATESGIDKAINKTKQAFDKDNDATDYEEVKGEDEMEAAKEYSKKAAHNPPERETDGNV</sequence>
<protein>
    <submittedName>
        <fullName evidence="2">Uncharacterized protein</fullName>
    </submittedName>
</protein>